<gene>
    <name evidence="1" type="ORF">GCM10008066_16840</name>
</gene>
<name>A0A8J3F3A7_9BURK</name>
<keyword evidence="2" id="KW-1185">Reference proteome</keyword>
<evidence type="ECO:0008006" key="3">
    <source>
        <dbReference type="Google" id="ProtNLM"/>
    </source>
</evidence>
<dbReference type="AlphaFoldDB" id="A0A8J3F3A7"/>
<dbReference type="InterPro" id="IPR022191">
    <property type="entry name" value="DUF3717"/>
</dbReference>
<sequence>MELTLAELEQAINHWRNRRPSTGEEHALSPEVNALAKIYALMIFHQHKAVALETIDPASRQLIETWQQTR</sequence>
<dbReference type="Pfam" id="PF12512">
    <property type="entry name" value="DUF3717"/>
    <property type="match status" value="1"/>
</dbReference>
<dbReference type="RefSeq" id="WP_188380790.1">
    <property type="nucleotide sequence ID" value="NZ_BMDI01000001.1"/>
</dbReference>
<dbReference type="Proteomes" id="UP000642180">
    <property type="component" value="Unassembled WGS sequence"/>
</dbReference>
<reference evidence="2" key="1">
    <citation type="journal article" date="2019" name="Int. J. Syst. Evol. Microbiol.">
        <title>The Global Catalogue of Microorganisms (GCM) 10K type strain sequencing project: providing services to taxonomists for standard genome sequencing and annotation.</title>
        <authorList>
            <consortium name="The Broad Institute Genomics Platform"/>
            <consortium name="The Broad Institute Genome Sequencing Center for Infectious Disease"/>
            <person name="Wu L."/>
            <person name="Ma J."/>
        </authorList>
    </citation>
    <scope>NUCLEOTIDE SEQUENCE [LARGE SCALE GENOMIC DNA]</scope>
    <source>
        <strain evidence="2">CCM 2767</strain>
    </source>
</reference>
<organism evidence="1 2">
    <name type="scientific">Oxalicibacterium faecigallinarum</name>
    <dbReference type="NCBI Taxonomy" id="573741"/>
    <lineage>
        <taxon>Bacteria</taxon>
        <taxon>Pseudomonadati</taxon>
        <taxon>Pseudomonadota</taxon>
        <taxon>Betaproteobacteria</taxon>
        <taxon>Burkholderiales</taxon>
        <taxon>Oxalobacteraceae</taxon>
        <taxon>Oxalicibacterium</taxon>
    </lineage>
</organism>
<dbReference type="EMBL" id="BMDI01000001">
    <property type="protein sequence ID" value="GGI18990.1"/>
    <property type="molecule type" value="Genomic_DNA"/>
</dbReference>
<proteinExistence type="predicted"/>
<protein>
    <recommendedName>
        <fullName evidence="3">DUF3717 domain-containing protein</fullName>
    </recommendedName>
</protein>
<accession>A0A8J3F3A7</accession>
<evidence type="ECO:0000313" key="1">
    <source>
        <dbReference type="EMBL" id="GGI18990.1"/>
    </source>
</evidence>
<evidence type="ECO:0000313" key="2">
    <source>
        <dbReference type="Proteomes" id="UP000642180"/>
    </source>
</evidence>
<comment type="caution">
    <text evidence="1">The sequence shown here is derived from an EMBL/GenBank/DDBJ whole genome shotgun (WGS) entry which is preliminary data.</text>
</comment>